<protein>
    <submittedName>
        <fullName evidence="2">Helix-turn-helix transcriptional regulator</fullName>
    </submittedName>
</protein>
<dbReference type="PROSITE" id="PS50943">
    <property type="entry name" value="HTH_CROC1"/>
    <property type="match status" value="1"/>
</dbReference>
<dbReference type="InterPro" id="IPR010982">
    <property type="entry name" value="Lambda_DNA-bd_dom_sf"/>
</dbReference>
<gene>
    <name evidence="2" type="ORF">FN961_21615</name>
</gene>
<dbReference type="SUPFAM" id="SSF47413">
    <property type="entry name" value="lambda repressor-like DNA-binding domains"/>
    <property type="match status" value="1"/>
</dbReference>
<dbReference type="Pfam" id="PF01381">
    <property type="entry name" value="HTH_3"/>
    <property type="match status" value="1"/>
</dbReference>
<comment type="caution">
    <text evidence="2">The sequence shown here is derived from an EMBL/GenBank/DDBJ whole genome shotgun (WGS) entry which is preliminary data.</text>
</comment>
<evidence type="ECO:0000259" key="1">
    <source>
        <dbReference type="PROSITE" id="PS50943"/>
    </source>
</evidence>
<dbReference type="AlphaFoldDB" id="A0A553JIH3"/>
<dbReference type="Gene3D" id="1.10.260.40">
    <property type="entry name" value="lambda repressor-like DNA-binding domains"/>
    <property type="match status" value="1"/>
</dbReference>
<proteinExistence type="predicted"/>
<dbReference type="Proteomes" id="UP000318126">
    <property type="component" value="Unassembled WGS sequence"/>
</dbReference>
<reference evidence="3" key="1">
    <citation type="submission" date="2019-07" db="EMBL/GenBank/DDBJ databases">
        <title>Shewanella sp. YLB-08 draft genomic sequence.</title>
        <authorList>
            <person name="Yu L."/>
        </authorList>
    </citation>
    <scope>NUCLEOTIDE SEQUENCE [LARGE SCALE GENOMIC DNA]</scope>
    <source>
        <strain evidence="3">JCM 20706</strain>
    </source>
</reference>
<dbReference type="InterPro" id="IPR001387">
    <property type="entry name" value="Cro/C1-type_HTH"/>
</dbReference>
<keyword evidence="3" id="KW-1185">Reference proteome</keyword>
<dbReference type="OrthoDB" id="7365273at2"/>
<dbReference type="CDD" id="cd00093">
    <property type="entry name" value="HTH_XRE"/>
    <property type="match status" value="1"/>
</dbReference>
<evidence type="ECO:0000313" key="3">
    <source>
        <dbReference type="Proteomes" id="UP000318126"/>
    </source>
</evidence>
<feature type="domain" description="HTH cro/C1-type" evidence="1">
    <location>
        <begin position="24"/>
        <end position="55"/>
    </location>
</feature>
<sequence>MPKSVTRSHSRYTKEAVTLLSRLIRVARIERNLTAQEVAERSCISRSMLQRIEKGDLKCEIGAVFEVATILGINLFNAEQSSFTMAKNIRQTEERLTLLPQKVRKKTKVINDDF</sequence>
<dbReference type="SMART" id="SM00530">
    <property type="entry name" value="HTH_XRE"/>
    <property type="match status" value="1"/>
</dbReference>
<dbReference type="EMBL" id="VKGK01000037">
    <property type="protein sequence ID" value="TRY12243.1"/>
    <property type="molecule type" value="Genomic_DNA"/>
</dbReference>
<accession>A0A553JIH3</accession>
<evidence type="ECO:0000313" key="2">
    <source>
        <dbReference type="EMBL" id="TRY12243.1"/>
    </source>
</evidence>
<dbReference type="GO" id="GO:0003677">
    <property type="term" value="F:DNA binding"/>
    <property type="evidence" value="ECO:0007669"/>
    <property type="project" value="InterPro"/>
</dbReference>
<organism evidence="2 3">
    <name type="scientific">Shewanella hanedai</name>
    <name type="common">Alteromonas hanedai</name>
    <dbReference type="NCBI Taxonomy" id="25"/>
    <lineage>
        <taxon>Bacteria</taxon>
        <taxon>Pseudomonadati</taxon>
        <taxon>Pseudomonadota</taxon>
        <taxon>Gammaproteobacteria</taxon>
        <taxon>Alteromonadales</taxon>
        <taxon>Shewanellaceae</taxon>
        <taxon>Shewanella</taxon>
    </lineage>
</organism>
<dbReference type="RefSeq" id="WP_144042245.1">
    <property type="nucleotide sequence ID" value="NZ_BMPL01000041.1"/>
</dbReference>
<name>A0A553JIH3_SHEHA</name>